<dbReference type="InterPro" id="IPR011990">
    <property type="entry name" value="TPR-like_helical_dom_sf"/>
</dbReference>
<dbReference type="Gene3D" id="1.25.40.10">
    <property type="entry name" value="Tetratricopeptide repeat domain"/>
    <property type="match status" value="1"/>
</dbReference>
<sequence>MIIRGSVIKSRREELSISQQDLSRGICHQSLVSRLETSNHITSMTILQHLCQRLAIKLDDVVHWSEEDNQSLCHVRTLLEEHRYKEARKIISVPEFKAKLPSYTIAEFHLLYGQIESGLKHTNLAVNHLNHARAYASPEQRQLTLEIESELAAVWIAENDLENAREVIANAIMLINAMNRSKTHAHPKSCVSVYLRAAELAMIDNEHKQALEFLHDARVYVPKMILNSDIVKINFLEGRIRLALHNLHESCHSFIKAYSDAETIGDAKLMDDIVPYLRHHNVDQLF</sequence>
<organism evidence="1 2">
    <name type="scientific">Weissella soli</name>
    <dbReference type="NCBI Taxonomy" id="155866"/>
    <lineage>
        <taxon>Bacteria</taxon>
        <taxon>Bacillati</taxon>
        <taxon>Bacillota</taxon>
        <taxon>Bacilli</taxon>
        <taxon>Lactobacillales</taxon>
        <taxon>Lactobacillaceae</taxon>
        <taxon>Weissella</taxon>
    </lineage>
</organism>
<comment type="caution">
    <text evidence="1">The sequence shown here is derived from an EMBL/GenBank/DDBJ whole genome shotgun (WGS) entry which is preliminary data.</text>
</comment>
<name>A0A288QC01_9LACO</name>
<dbReference type="Pfam" id="PF01381">
    <property type="entry name" value="HTH_3"/>
    <property type="match status" value="1"/>
</dbReference>
<evidence type="ECO:0000313" key="1">
    <source>
        <dbReference type="EMBL" id="RDL12364.1"/>
    </source>
</evidence>
<protein>
    <submittedName>
        <fullName evidence="1">Uncharacterized protein</fullName>
    </submittedName>
</protein>
<dbReference type="GO" id="GO:0003677">
    <property type="term" value="F:DNA binding"/>
    <property type="evidence" value="ECO:0007669"/>
    <property type="project" value="InterPro"/>
</dbReference>
<dbReference type="AlphaFoldDB" id="A0A288QC01"/>
<dbReference type="SMART" id="SM00530">
    <property type="entry name" value="HTH_XRE"/>
    <property type="match status" value="1"/>
</dbReference>
<dbReference type="CDD" id="cd00093">
    <property type="entry name" value="HTH_XRE"/>
    <property type="match status" value="1"/>
</dbReference>
<dbReference type="InterPro" id="IPR010982">
    <property type="entry name" value="Lambda_DNA-bd_dom_sf"/>
</dbReference>
<dbReference type="InterPro" id="IPR001387">
    <property type="entry name" value="Cro/C1-type_HTH"/>
</dbReference>
<dbReference type="OrthoDB" id="1150409at2"/>
<reference evidence="1 2" key="1">
    <citation type="submission" date="2018-07" db="EMBL/GenBank/DDBJ databases">
        <title>Genomic Encyclopedia of Type Strains, Phase III (KMG-III): the genomes of soil and plant-associated and newly described type strains.</title>
        <authorList>
            <person name="Whitman W."/>
        </authorList>
    </citation>
    <scope>NUCLEOTIDE SEQUENCE [LARGE SCALE GENOMIC DNA]</scope>
    <source>
        <strain evidence="1 2">CECT 7031</strain>
    </source>
</reference>
<gene>
    <name evidence="1" type="ORF">DFP99_0803</name>
</gene>
<dbReference type="SUPFAM" id="SSF47413">
    <property type="entry name" value="lambda repressor-like DNA-binding domains"/>
    <property type="match status" value="1"/>
</dbReference>
<dbReference type="Proteomes" id="UP000254912">
    <property type="component" value="Unassembled WGS sequence"/>
</dbReference>
<proteinExistence type="predicted"/>
<keyword evidence="2" id="KW-1185">Reference proteome</keyword>
<dbReference type="GeneID" id="94546361"/>
<dbReference type="PROSITE" id="PS50943">
    <property type="entry name" value="HTH_CROC1"/>
    <property type="match status" value="1"/>
</dbReference>
<accession>A0A288QC01</accession>
<dbReference type="SUPFAM" id="SSF48452">
    <property type="entry name" value="TPR-like"/>
    <property type="match status" value="1"/>
</dbReference>
<evidence type="ECO:0000313" key="2">
    <source>
        <dbReference type="Proteomes" id="UP000254912"/>
    </source>
</evidence>
<dbReference type="RefSeq" id="WP_123773683.1">
    <property type="nucleotide sequence ID" value="NZ_BJYO01000002.1"/>
</dbReference>
<dbReference type="KEGG" id="wso:WSWS_01174"/>
<dbReference type="EMBL" id="QRAS01000001">
    <property type="protein sequence ID" value="RDL12364.1"/>
    <property type="molecule type" value="Genomic_DNA"/>
</dbReference>